<evidence type="ECO:0000313" key="3">
    <source>
        <dbReference type="Proteomes" id="UP000051086"/>
    </source>
</evidence>
<protein>
    <submittedName>
        <fullName evidence="2">Uncharacterized protein</fullName>
    </submittedName>
</protein>
<sequence length="347" mass="36989">MVGTPKSIDPTIILAQHQHECAPSEAWTVSLTLFEVDYSPAGEILGDIADLIEDEGKTIASIFGISDPRVLAATGLAGKFARLAGKWIDRALNGADRLGTYEVIFNDGEGDPNGTVDADENGKGFHFQALFAKSVTKVGSCRPQRTVYFIDGTRRVVDESGNACLRNGTSLLCLNPGGASRRQFEQLQSIGTRIATVVPEDGTEATREGAAEVQSALIGLVGEIAQDAVGAQLDRMAGDPKADELLMEVQASLIDADSAYAEAMESGNVELLVTAVQIYGKVHEPLASYNYGEAYQAAWLAGLTAGMERGRMLAPAPCRMAIRMAQWAISAKCCTPMAHWMSNCARS</sequence>
<dbReference type="Proteomes" id="UP000051086">
    <property type="component" value="Unassembled WGS sequence"/>
</dbReference>
<proteinExistence type="predicted"/>
<evidence type="ECO:0000313" key="4">
    <source>
        <dbReference type="Proteomes" id="UP000051887"/>
    </source>
</evidence>
<dbReference type="EMBL" id="CYSC01000035">
    <property type="protein sequence ID" value="CUH72975.1"/>
    <property type="molecule type" value="Genomic_DNA"/>
</dbReference>
<evidence type="ECO:0000313" key="2">
    <source>
        <dbReference type="EMBL" id="CUH72975.1"/>
    </source>
</evidence>
<reference evidence="2 4" key="1">
    <citation type="submission" date="2015-09" db="EMBL/GenBank/DDBJ databases">
        <authorList>
            <consortium name="Swine Surveillance"/>
        </authorList>
    </citation>
    <scope>NUCLEOTIDE SEQUENCE [LARGE SCALE GENOMIC DNA]</scope>
    <source>
        <strain evidence="2 4">5120</strain>
    </source>
</reference>
<evidence type="ECO:0000313" key="1">
    <source>
        <dbReference type="EMBL" id="CUH69572.1"/>
    </source>
</evidence>
<reference evidence="1 3" key="2">
    <citation type="submission" date="2015-09" db="EMBL/GenBank/DDBJ databases">
        <authorList>
            <person name="Rodrigo-Torres L."/>
            <person name="Arahal D.R."/>
        </authorList>
    </citation>
    <scope>NUCLEOTIDE SEQUENCE [LARGE SCALE GENOMIC DNA]</scope>
    <source>
        <strain evidence="1 3">CECT 5118</strain>
    </source>
</reference>
<name>A0A0P1FP90_9RHOB</name>
<dbReference type="AlphaFoldDB" id="A0A0P1FP90"/>
<dbReference type="Proteomes" id="UP000051887">
    <property type="component" value="Unassembled WGS sequence"/>
</dbReference>
<gene>
    <name evidence="1" type="ORF">TL5118_03537</name>
    <name evidence="2" type="ORF">TL5120_02777</name>
</gene>
<keyword evidence="3" id="KW-1185">Reference proteome</keyword>
<organism evidence="2 4">
    <name type="scientific">Thalassovita autumnalis</name>
    <dbReference type="NCBI Taxonomy" id="2072972"/>
    <lineage>
        <taxon>Bacteria</taxon>
        <taxon>Pseudomonadati</taxon>
        <taxon>Pseudomonadota</taxon>
        <taxon>Alphaproteobacteria</taxon>
        <taxon>Rhodobacterales</taxon>
        <taxon>Roseobacteraceae</taxon>
        <taxon>Thalassovita</taxon>
    </lineage>
</organism>
<dbReference type="OrthoDB" id="9979835at2"/>
<accession>A0A0P1FP90</accession>
<dbReference type="EMBL" id="CYSB01000040">
    <property type="protein sequence ID" value="CUH69572.1"/>
    <property type="molecule type" value="Genomic_DNA"/>
</dbReference>
<dbReference type="RefSeq" id="WP_058244136.1">
    <property type="nucleotide sequence ID" value="NZ_CYSB01000040.1"/>
</dbReference>